<dbReference type="EMBL" id="JABXIY010000028">
    <property type="protein sequence ID" value="NVK97601.1"/>
    <property type="molecule type" value="Genomic_DNA"/>
</dbReference>
<feature type="compositionally biased region" description="Basic residues" evidence="2">
    <location>
        <begin position="1"/>
        <end position="14"/>
    </location>
</feature>
<feature type="coiled-coil region" evidence="1">
    <location>
        <begin position="379"/>
        <end position="471"/>
    </location>
</feature>
<dbReference type="GO" id="GO:0005886">
    <property type="term" value="C:plasma membrane"/>
    <property type="evidence" value="ECO:0007669"/>
    <property type="project" value="TreeGrafter"/>
</dbReference>
<evidence type="ECO:0000313" key="4">
    <source>
        <dbReference type="EMBL" id="NVK97601.1"/>
    </source>
</evidence>
<dbReference type="PANTHER" id="PTHR32309">
    <property type="entry name" value="TYROSINE-PROTEIN KINASE"/>
    <property type="match status" value="1"/>
</dbReference>
<evidence type="ECO:0000313" key="5">
    <source>
        <dbReference type="Proteomes" id="UP000565723"/>
    </source>
</evidence>
<protein>
    <submittedName>
        <fullName evidence="4">Capsule biosynthesis protein</fullName>
    </submittedName>
</protein>
<organism evidence="4 5">
    <name type="scientific">Ruegeria pomeroyi</name>
    <dbReference type="NCBI Taxonomy" id="89184"/>
    <lineage>
        <taxon>Bacteria</taxon>
        <taxon>Pseudomonadati</taxon>
        <taxon>Pseudomonadota</taxon>
        <taxon>Alphaproteobacteria</taxon>
        <taxon>Rhodobacterales</taxon>
        <taxon>Roseobacteraceae</taxon>
        <taxon>Ruegeria</taxon>
    </lineage>
</organism>
<comment type="caution">
    <text evidence="4">The sequence shown here is derived from an EMBL/GenBank/DDBJ whole genome shotgun (WGS) entry which is preliminary data.</text>
</comment>
<accession>A0A850LHR6</accession>
<keyword evidence="3" id="KW-0812">Transmembrane</keyword>
<dbReference type="RefSeq" id="WP_044027942.1">
    <property type="nucleotide sequence ID" value="NZ_CP076685.1"/>
</dbReference>
<dbReference type="GO" id="GO:0004713">
    <property type="term" value="F:protein tyrosine kinase activity"/>
    <property type="evidence" value="ECO:0007669"/>
    <property type="project" value="TreeGrafter"/>
</dbReference>
<feature type="transmembrane region" description="Helical" evidence="3">
    <location>
        <begin position="546"/>
        <end position="566"/>
    </location>
</feature>
<reference evidence="4 5" key="1">
    <citation type="journal article" date="2020" name="Proc. Natl. Acad. Sci. U.S.A.">
        <title>Ecological drivers of bacterial community assembly in synthetic phycospheres.</title>
        <authorList>
            <person name="Fu H."/>
            <person name="Uchimiya M."/>
            <person name="Gore J."/>
            <person name="Moran M.A."/>
        </authorList>
    </citation>
    <scope>NUCLEOTIDE SEQUENCE [LARGE SCALE GENOMIC DNA]</scope>
    <source>
        <strain evidence="4">HF-Din03</strain>
    </source>
</reference>
<evidence type="ECO:0000256" key="1">
    <source>
        <dbReference type="SAM" id="Coils"/>
    </source>
</evidence>
<proteinExistence type="predicted"/>
<keyword evidence="3" id="KW-0472">Membrane</keyword>
<keyword evidence="1" id="KW-0175">Coiled coil</keyword>
<sequence>MTTKPKAKKFRIRRTGAPTGAEEGVAAPVRPQSVANISPLRPQGDAPHADAAPQPGNTPVRPQRPSPDAMPAAPKPMEGQVSSAAETGAESDIDAIKREGLTGRQLRMARRLAQKHNLPVTSDYEAVRQLRARGIDPLERGNMLDLVVQRGKDSAKPANAGRDEEEVPKVQLPQTVQPRQMLPSTELSPTQRREMEIGRIQQDIMRRRRRKMMQLLTRLAFFVFLPTLIAGYYFYVVATPMYASKSEFVILQADGSLGGVGGFFAGTQFATSQDSISVQSFLESKEAMLLLDRDQNFKAHFQQAEIDPIQRLAPDATNEEAYKVYSRIVTIGYDPTEGVIRMEVAAPDPQVATDFSNSLLSYAESRVNNLSGQKREDQMREARKSFEDAQKERRKAQEALVELQQQGALLDPESVIASLRGRIDQVEVQLQEKELQLAALLDNPRPSKAKVDGARADIARLNDVLDDLNARMLDTSSGENSLARLSVRIQMAQADLASRDMMLQGALQQMETTRMEANRQVRYLTISVNPVPSDEPSYPRSFENTILAFLLFAGIYLMISLTASILREQVSS</sequence>
<feature type="region of interest" description="Disordered" evidence="2">
    <location>
        <begin position="1"/>
        <end position="96"/>
    </location>
</feature>
<evidence type="ECO:0000256" key="3">
    <source>
        <dbReference type="SAM" id="Phobius"/>
    </source>
</evidence>
<gene>
    <name evidence="4" type="ORF">HW564_11775</name>
</gene>
<name>A0A850LHR6_9RHOB</name>
<dbReference type="AlphaFoldDB" id="A0A850LHR6"/>
<feature type="transmembrane region" description="Helical" evidence="3">
    <location>
        <begin position="215"/>
        <end position="235"/>
    </location>
</feature>
<evidence type="ECO:0000256" key="2">
    <source>
        <dbReference type="SAM" id="MobiDB-lite"/>
    </source>
</evidence>
<keyword evidence="3" id="KW-1133">Transmembrane helix</keyword>
<dbReference type="Proteomes" id="UP000565723">
    <property type="component" value="Unassembled WGS sequence"/>
</dbReference>
<dbReference type="InterPro" id="IPR050445">
    <property type="entry name" value="Bact_polysacc_biosynth/exp"/>
</dbReference>
<dbReference type="PANTHER" id="PTHR32309:SF13">
    <property type="entry name" value="FERRIC ENTEROBACTIN TRANSPORT PROTEIN FEPE"/>
    <property type="match status" value="1"/>
</dbReference>